<feature type="domain" description="PAC" evidence="12">
    <location>
        <begin position="418"/>
        <end position="470"/>
    </location>
</feature>
<dbReference type="PANTHER" id="PTHR43304:SF1">
    <property type="entry name" value="PAC DOMAIN-CONTAINING PROTEIN"/>
    <property type="match status" value="1"/>
</dbReference>
<keyword evidence="7" id="KW-0902">Two-component regulatory system</keyword>
<dbReference type="PANTHER" id="PTHR43304">
    <property type="entry name" value="PHYTOCHROME-LIKE PROTEIN CPH1"/>
    <property type="match status" value="1"/>
</dbReference>
<dbReference type="SUPFAM" id="SSF55781">
    <property type="entry name" value="GAF domain-like"/>
    <property type="match status" value="2"/>
</dbReference>
<dbReference type="InterPro" id="IPR035965">
    <property type="entry name" value="PAS-like_dom_sf"/>
</dbReference>
<evidence type="ECO:0000256" key="3">
    <source>
        <dbReference type="ARBA" id="ARBA00012438"/>
    </source>
</evidence>
<dbReference type="PROSITE" id="PS50112">
    <property type="entry name" value="PAS"/>
    <property type="match status" value="5"/>
</dbReference>
<feature type="domain" description="Phytochrome chromophore attachment site" evidence="9">
    <location>
        <begin position="48"/>
        <end position="187"/>
    </location>
</feature>
<evidence type="ECO:0000313" key="13">
    <source>
        <dbReference type="EMBL" id="NQE35907.1"/>
    </source>
</evidence>
<evidence type="ECO:0000256" key="5">
    <source>
        <dbReference type="ARBA" id="ARBA00022679"/>
    </source>
</evidence>
<dbReference type="Pfam" id="PF01590">
    <property type="entry name" value="GAF"/>
    <property type="match status" value="2"/>
</dbReference>
<evidence type="ECO:0000259" key="11">
    <source>
        <dbReference type="PROSITE" id="PS50112"/>
    </source>
</evidence>
<dbReference type="Pfam" id="PF02518">
    <property type="entry name" value="HATPase_c"/>
    <property type="match status" value="1"/>
</dbReference>
<evidence type="ECO:0000256" key="4">
    <source>
        <dbReference type="ARBA" id="ARBA00022553"/>
    </source>
</evidence>
<dbReference type="CDD" id="cd00130">
    <property type="entry name" value="PAS"/>
    <property type="match status" value="6"/>
</dbReference>
<dbReference type="RefSeq" id="WP_172189643.1">
    <property type="nucleotide sequence ID" value="NZ_CAWPPK010000282.1"/>
</dbReference>
<dbReference type="Gene3D" id="2.10.70.100">
    <property type="match status" value="1"/>
</dbReference>
<dbReference type="Gene3D" id="3.30.450.20">
    <property type="entry name" value="PAS domain"/>
    <property type="match status" value="6"/>
</dbReference>
<feature type="domain" description="PAC" evidence="12">
    <location>
        <begin position="867"/>
        <end position="918"/>
    </location>
</feature>
<dbReference type="SMART" id="SM00065">
    <property type="entry name" value="GAF"/>
    <property type="match status" value="2"/>
</dbReference>
<evidence type="ECO:0000256" key="6">
    <source>
        <dbReference type="ARBA" id="ARBA00022777"/>
    </source>
</evidence>
<evidence type="ECO:0000259" key="12">
    <source>
        <dbReference type="PROSITE" id="PS50113"/>
    </source>
</evidence>
<dbReference type="InterPro" id="IPR003018">
    <property type="entry name" value="GAF"/>
</dbReference>
<dbReference type="PROSITE" id="PS50113">
    <property type="entry name" value="PAC"/>
    <property type="match status" value="6"/>
</dbReference>
<dbReference type="Gene3D" id="3.30.565.10">
    <property type="entry name" value="Histidine kinase-like ATPase, C-terminal domain"/>
    <property type="match status" value="1"/>
</dbReference>
<reference evidence="13 14" key="1">
    <citation type="journal article" date="2020" name="Sci. Rep.">
        <title>A novel cyanobacterial geosmin producer, revising GeoA distribution and dispersion patterns in Bacteria.</title>
        <authorList>
            <person name="Churro C."/>
            <person name="Semedo-Aguiar A.P."/>
            <person name="Silva A.D."/>
            <person name="Pereira-Leal J.B."/>
            <person name="Leite R.B."/>
        </authorList>
    </citation>
    <scope>NUCLEOTIDE SEQUENCE [LARGE SCALE GENOMIC DNA]</scope>
    <source>
        <strain evidence="13 14">IPMA8</strain>
    </source>
</reference>
<dbReference type="SUPFAM" id="SSF55874">
    <property type="entry name" value="ATPase domain of HSP90 chaperone/DNA topoisomerase II/histidine kinase"/>
    <property type="match status" value="1"/>
</dbReference>
<feature type="coiled-coil region" evidence="8">
    <location>
        <begin position="201"/>
        <end position="228"/>
    </location>
</feature>
<organism evidence="13 14">
    <name type="scientific">Microcoleus asticus IPMA8</name>
    <dbReference type="NCBI Taxonomy" id="2563858"/>
    <lineage>
        <taxon>Bacteria</taxon>
        <taxon>Bacillati</taxon>
        <taxon>Cyanobacteriota</taxon>
        <taxon>Cyanophyceae</taxon>
        <taxon>Oscillatoriophycideae</taxon>
        <taxon>Oscillatoriales</taxon>
        <taxon>Microcoleaceae</taxon>
        <taxon>Microcoleus</taxon>
        <taxon>Microcoleus asticus</taxon>
    </lineage>
</organism>
<dbReference type="InterPro" id="IPR001610">
    <property type="entry name" value="PAC"/>
</dbReference>
<comment type="caution">
    <text evidence="13">The sequence shown here is derived from an EMBL/GenBank/DDBJ whole genome shotgun (WGS) entry which is preliminary data.</text>
</comment>
<feature type="domain" description="PAS" evidence="11">
    <location>
        <begin position="793"/>
        <end position="834"/>
    </location>
</feature>
<dbReference type="InterPro" id="IPR004358">
    <property type="entry name" value="Sig_transdc_His_kin-like_C"/>
</dbReference>
<dbReference type="InterPro" id="IPR003661">
    <property type="entry name" value="HisK_dim/P_dom"/>
</dbReference>
<gene>
    <name evidence="13" type="primary">cph2_10</name>
    <name evidence="13" type="ORF">E5S67_03669</name>
</gene>
<dbReference type="InterPro" id="IPR036097">
    <property type="entry name" value="HisK_dim/P_sf"/>
</dbReference>
<dbReference type="PROSITE" id="PS50109">
    <property type="entry name" value="HIS_KIN"/>
    <property type="match status" value="1"/>
</dbReference>
<keyword evidence="4" id="KW-0597">Phosphoprotein</keyword>
<name>A0ABX2CZU1_9CYAN</name>
<dbReference type="EMBL" id="SRRZ01000067">
    <property type="protein sequence ID" value="NQE35907.1"/>
    <property type="molecule type" value="Genomic_DNA"/>
</dbReference>
<dbReference type="SUPFAM" id="SSF55785">
    <property type="entry name" value="PYP-like sensor domain (PAS domain)"/>
    <property type="match status" value="6"/>
</dbReference>
<dbReference type="NCBIfam" id="TIGR00229">
    <property type="entry name" value="sensory_box"/>
    <property type="match status" value="6"/>
</dbReference>
<evidence type="ECO:0000256" key="8">
    <source>
        <dbReference type="SAM" id="Coils"/>
    </source>
</evidence>
<feature type="domain" description="PAS" evidence="11">
    <location>
        <begin position="345"/>
        <end position="415"/>
    </location>
</feature>
<comment type="catalytic activity">
    <reaction evidence="1">
        <text>ATP + protein L-histidine = ADP + protein N-phospho-L-histidine.</text>
        <dbReference type="EC" id="2.7.13.3"/>
    </reaction>
</comment>
<feature type="domain" description="PAS" evidence="11">
    <location>
        <begin position="218"/>
        <end position="260"/>
    </location>
</feature>
<sequence>MFNQHLYQEVTNLRQKLAHLERQTQSQTWFKKLQALMGVIGKIRESLDLETIFKTTATEVRQLLNADRVVVYRFLPESEWNEGEVVSEDVLPEYSPSLGAKVHDRCFGEQFAAKYQKGYVQAVSDIYKARLLPCHLNILKRFQIRANLVVPLLQGQHLWGLLCIHQCGQPREWQEDEIEFARQVGDHLAVAIYQAELHLQTQRQIAEIESAQQKLRDSEEKYHQILDSIGDMVLVKGPQSKIVWANKAFRDYYGMTEEELQDIVDAPFADPDNTLQYIKDDAFVFDTGRTLQISEEPVTRHDGEVRLFSTIKTPICNEHGQVVMTVGVSRDMTERQKAEEAVKASESKYRSLVETSQDMIWSVDAIGRYTFVNPAVKYIYGYEPEEMLGRPFSDFVTPEQSRKDLEVFARLFAGESIFQYETTQIAKDGSMKHLMFNAIALYDETGNFLGTTGTATDITDRKRAEAALQHANAELERRVEERTAELRQTFAALSVSETRFRTIAATIPGAVFQFCSSQGVWRVDYMSDRIEDISGVTVAEMMQDLNTFISRVHPEDVESYITSVKEAVENLFPWHYEGRLVKPDGEIRWWQGDSMPTRSENGEIVFCGVLFDITDRKVAETAIRNSQRQLQEAQRLAHVGNWELDATMGTVTWSEELFRIFGLEPATFAPNLAEQVALIPPEDVELWQTHVERALAAGIPFDFDYRLYRPDGTLRHVNVLGKAETDASGKVVKLFGTAMDITDRKAAEAALRQAAAELEDRVSDRTAELSQAVTQLEQEIGDRKLAEAALQVSEQNLRTIFNNVYDAILIHDLEGNILDVNNRMLEMYGVSQEQAKKLSIKNDYSSGDNPIEQIGELWERVLAGETPRVEWKAKRPNDGSTFDAEVALSRIHLNGNLSVIANVRDISDRKQTEAELQHAQQFMESVLKTIPVGVLVKDAQELRFVLWNPAAEELLGFSAAEVIGKNDYDCFPKEQADFFTAKDREVLNSGQIVDIAEEEIETGQGESRIFHTKKTAILDADGKPQYLLAVTEDITDRKLAESALRRSSAQLKQQADREKLLNILTAQIRNSLDFDSIVTVAVKEIRAFMQIDRCNFSWYRCDGDAPYWETIKESRLPELPDLTGRYSASDFGSLGEEILQVEMLRVDDVETVADPLWKKTIRSLGYQSVLIIPMQALSGVMSAVSCFSCCSVRPWSDSEVELLQAVTVQLAIALNQADLYAQTRNKALELEQTLQQLTSAQSQLIQHEKMSSLGQLVAGVAHEINNPVNFIYGNLTHANDYTQDLLHVIELYQNHYPDPVPEIQEEVEAIELDFLMDDLPKLLSSMKVGADRIQQIVASLRTFSRMDEAEMKAVNIHEGIDSTLMILQHRFKAKHNHPEIEVIKEYGKLPLVECYAGQLNQVFMNILSNALDALEERDLRRSAEEMREQPSNIRIRTEISPAGKVIIRIADNGPGIPETVGSRLFDPFFTTKPVGKGTGMGLSISYQIVTDRHNGSLKCTSSPGQGTELAIEIPLKANC</sequence>
<dbReference type="PRINTS" id="PR00344">
    <property type="entry name" value="BCTRLSENSOR"/>
</dbReference>
<dbReference type="InterPro" id="IPR000700">
    <property type="entry name" value="PAS-assoc_C"/>
</dbReference>
<evidence type="ECO:0000259" key="10">
    <source>
        <dbReference type="PROSITE" id="PS50109"/>
    </source>
</evidence>
<dbReference type="InterPro" id="IPR013656">
    <property type="entry name" value="PAS_4"/>
</dbReference>
<dbReference type="InterPro" id="IPR052162">
    <property type="entry name" value="Sensor_kinase/Photoreceptor"/>
</dbReference>
<dbReference type="InterPro" id="IPR029016">
    <property type="entry name" value="GAF-like_dom_sf"/>
</dbReference>
<keyword evidence="14" id="KW-1185">Reference proteome</keyword>
<comment type="similarity">
    <text evidence="2">In the N-terminal section; belongs to the phytochrome family.</text>
</comment>
<dbReference type="PROSITE" id="PS50046">
    <property type="entry name" value="PHYTOCHROME_2"/>
    <property type="match status" value="1"/>
</dbReference>
<dbReference type="SMART" id="SM00091">
    <property type="entry name" value="PAS"/>
    <property type="match status" value="6"/>
</dbReference>
<dbReference type="InterPro" id="IPR016132">
    <property type="entry name" value="Phyto_chromo_attachment"/>
</dbReference>
<dbReference type="EC" id="2.7.13.3" evidence="3"/>
<dbReference type="Pfam" id="PF13188">
    <property type="entry name" value="PAS_8"/>
    <property type="match status" value="1"/>
</dbReference>
<feature type="coiled-coil region" evidence="8">
    <location>
        <begin position="1220"/>
        <end position="1250"/>
    </location>
</feature>
<keyword evidence="8" id="KW-0175">Coiled coil</keyword>
<feature type="domain" description="Histidine kinase" evidence="10">
    <location>
        <begin position="1259"/>
        <end position="1517"/>
    </location>
</feature>
<feature type="domain" description="PAC" evidence="12">
    <location>
        <begin position="574"/>
        <end position="625"/>
    </location>
</feature>
<evidence type="ECO:0000256" key="7">
    <source>
        <dbReference type="ARBA" id="ARBA00023012"/>
    </source>
</evidence>
<dbReference type="SMART" id="SM00086">
    <property type="entry name" value="PAC"/>
    <property type="match status" value="6"/>
</dbReference>
<feature type="domain" description="PAC" evidence="12">
    <location>
        <begin position="701"/>
        <end position="753"/>
    </location>
</feature>
<dbReference type="InterPro" id="IPR013655">
    <property type="entry name" value="PAS_fold_3"/>
</dbReference>
<dbReference type="Proteomes" id="UP000702425">
    <property type="component" value="Unassembled WGS sequence"/>
</dbReference>
<evidence type="ECO:0000256" key="1">
    <source>
        <dbReference type="ARBA" id="ARBA00000085"/>
    </source>
</evidence>
<evidence type="ECO:0000256" key="2">
    <source>
        <dbReference type="ARBA" id="ARBA00006402"/>
    </source>
</evidence>
<evidence type="ECO:0000313" key="14">
    <source>
        <dbReference type="Proteomes" id="UP000702425"/>
    </source>
</evidence>
<dbReference type="InterPro" id="IPR003594">
    <property type="entry name" value="HATPase_dom"/>
</dbReference>
<dbReference type="Pfam" id="PF08447">
    <property type="entry name" value="PAS_3"/>
    <property type="match status" value="2"/>
</dbReference>
<feature type="domain" description="PAS" evidence="11">
    <location>
        <begin position="919"/>
        <end position="990"/>
    </location>
</feature>
<feature type="domain" description="PAC" evidence="12">
    <location>
        <begin position="292"/>
        <end position="344"/>
    </location>
</feature>
<accession>A0ABX2CZU1</accession>
<dbReference type="Gene3D" id="1.10.287.130">
    <property type="match status" value="1"/>
</dbReference>
<evidence type="ECO:0000259" key="9">
    <source>
        <dbReference type="PROSITE" id="PS50046"/>
    </source>
</evidence>
<dbReference type="SMART" id="SM00387">
    <property type="entry name" value="HATPase_c"/>
    <property type="match status" value="1"/>
</dbReference>
<protein>
    <recommendedName>
        <fullName evidence="3">histidine kinase</fullName>
        <ecNumber evidence="3">2.7.13.3</ecNumber>
    </recommendedName>
</protein>
<keyword evidence="5" id="KW-0808">Transferase</keyword>
<dbReference type="SMART" id="SM00388">
    <property type="entry name" value="HisKA"/>
    <property type="match status" value="1"/>
</dbReference>
<dbReference type="SUPFAM" id="SSF47384">
    <property type="entry name" value="Homodimeric domain of signal transducing histidine kinase"/>
    <property type="match status" value="1"/>
</dbReference>
<keyword evidence="6" id="KW-0418">Kinase</keyword>
<feature type="domain" description="PAC" evidence="12">
    <location>
        <begin position="994"/>
        <end position="1046"/>
    </location>
</feature>
<dbReference type="InterPro" id="IPR036890">
    <property type="entry name" value="HATPase_C_sf"/>
</dbReference>
<dbReference type="Pfam" id="PF08448">
    <property type="entry name" value="PAS_4"/>
    <property type="match status" value="3"/>
</dbReference>
<dbReference type="Gene3D" id="3.30.450.40">
    <property type="match status" value="2"/>
</dbReference>
<dbReference type="CDD" id="cd00082">
    <property type="entry name" value="HisKA"/>
    <property type="match status" value="1"/>
</dbReference>
<dbReference type="InterPro" id="IPR005467">
    <property type="entry name" value="His_kinase_dom"/>
</dbReference>
<proteinExistence type="inferred from homology"/>
<dbReference type="InterPro" id="IPR000014">
    <property type="entry name" value="PAS"/>
</dbReference>
<feature type="domain" description="PAS" evidence="11">
    <location>
        <begin position="496"/>
        <end position="571"/>
    </location>
</feature>